<evidence type="ECO:0000259" key="7">
    <source>
        <dbReference type="PROSITE" id="PS51918"/>
    </source>
</evidence>
<dbReference type="AlphaFoldDB" id="D7E8Y3"/>
<dbReference type="PROSITE" id="PS51918">
    <property type="entry name" value="RADICAL_SAM"/>
    <property type="match status" value="1"/>
</dbReference>
<dbReference type="InterPro" id="IPR017672">
    <property type="entry name" value="MA_4551-like"/>
</dbReference>
<keyword evidence="9" id="KW-1185">Reference proteome</keyword>
<evidence type="ECO:0000256" key="6">
    <source>
        <dbReference type="ARBA" id="ARBA00023014"/>
    </source>
</evidence>
<comment type="cofactor">
    <cofactor evidence="1">
        <name>[4Fe-4S] cluster</name>
        <dbReference type="ChEBI" id="CHEBI:49883"/>
    </cofactor>
</comment>
<gene>
    <name evidence="8" type="ordered locus">Metev_0908</name>
</gene>
<keyword evidence="6" id="KW-0411">Iron-sulfur</keyword>
<feature type="domain" description="Radical SAM core" evidence="7">
    <location>
        <begin position="1"/>
        <end position="253"/>
    </location>
</feature>
<keyword evidence="2" id="KW-0004">4Fe-4S</keyword>
<accession>D7E8Y3</accession>
<dbReference type="GO" id="GO:0046872">
    <property type="term" value="F:metal ion binding"/>
    <property type="evidence" value="ECO:0007669"/>
    <property type="project" value="UniProtKB-KW"/>
</dbReference>
<evidence type="ECO:0000256" key="2">
    <source>
        <dbReference type="ARBA" id="ARBA00022485"/>
    </source>
</evidence>
<dbReference type="OrthoDB" id="63821at2157"/>
<dbReference type="InterPro" id="IPR058240">
    <property type="entry name" value="rSAM_sf"/>
</dbReference>
<evidence type="ECO:0000256" key="3">
    <source>
        <dbReference type="ARBA" id="ARBA00022691"/>
    </source>
</evidence>
<dbReference type="GeneID" id="9346537"/>
<dbReference type="Gene3D" id="3.20.20.70">
    <property type="entry name" value="Aldolase class I"/>
    <property type="match status" value="1"/>
</dbReference>
<dbReference type="KEGG" id="mev:Metev_0908"/>
<dbReference type="SFLD" id="SFLDS00029">
    <property type="entry name" value="Radical_SAM"/>
    <property type="match status" value="1"/>
</dbReference>
<reference evidence="8 9" key="1">
    <citation type="submission" date="2010-06" db="EMBL/GenBank/DDBJ databases">
        <title>Complete sequence chromosome of Methanohalobium evestigatum Z-7303.</title>
        <authorList>
            <consortium name="US DOE Joint Genome Institute"/>
            <person name="Lucas S."/>
            <person name="Copeland A."/>
            <person name="Lapidus A."/>
            <person name="Cheng J.-F."/>
            <person name="Bruce D."/>
            <person name="Goodwin L."/>
            <person name="Pitluck S."/>
            <person name="Saunders E."/>
            <person name="Detter J.C."/>
            <person name="Han C."/>
            <person name="Tapia R."/>
            <person name="Land M."/>
            <person name="Hauser L."/>
            <person name="Kyrpides N."/>
            <person name="Mikhailova N."/>
            <person name="Sieprawska-Lupa M."/>
            <person name="Whitman W.B."/>
            <person name="Anderson I."/>
            <person name="Woyke T."/>
        </authorList>
    </citation>
    <scope>NUCLEOTIDE SEQUENCE [LARGE SCALE GENOMIC DNA]</scope>
    <source>
        <strain evidence="9">ATCC BAA-1072 / DSM 3721 / NBRC 107634 / OCM 161 / Z-7303</strain>
    </source>
</reference>
<dbReference type="NCBIfam" id="TIGR03278">
    <property type="entry name" value="methan_mark_10"/>
    <property type="match status" value="1"/>
</dbReference>
<dbReference type="Pfam" id="PF04055">
    <property type="entry name" value="Radical_SAM"/>
    <property type="match status" value="1"/>
</dbReference>
<dbReference type="GO" id="GO:0051539">
    <property type="term" value="F:4 iron, 4 sulfur cluster binding"/>
    <property type="evidence" value="ECO:0007669"/>
    <property type="project" value="UniProtKB-KW"/>
</dbReference>
<sequence>MGIVADIGGNPGIDCNGFCKYCYFNKVKDENIPVFGCKHCFPFKKGCDYCIRSVKESYPGFKPVQIVLQEVSQNLYFNPYTDKITISGGGDVSCYPELKELVNSLSKFEKPIHLGYTSGKGFNNKDDADFLIDKGVNEVTFTVFATDPKLRNEYMRDPEPEVSLEVLEKFCKDCEVYAALVLIPGINDGDVLDKTLNDLEDMGADGAIIMRFANSSKEGLILENHPILDGITTHSIDEFKEIVRDAASKHNLKITGTPLEDPYIGSPFAIRNSEKFMSNLPEVKKEATVITSSAAAPRLQEIFDNLGGKVNVVNVDKDIGCLMTINDLQNLDLSQIKETVLIPGRAFMHDPEVKKVLSNDGVDRLVRRGPDCLTVDGEMSISMTPDEVLELELENLTELVNHINAIGL</sequence>
<dbReference type="STRING" id="644295.Metev_0908"/>
<dbReference type="Proteomes" id="UP000000391">
    <property type="component" value="Chromosome"/>
</dbReference>
<evidence type="ECO:0000313" key="9">
    <source>
        <dbReference type="Proteomes" id="UP000000391"/>
    </source>
</evidence>
<dbReference type="InterPro" id="IPR013785">
    <property type="entry name" value="Aldolase_TIM"/>
</dbReference>
<organism evidence="8 9">
    <name type="scientific">Methanohalobium evestigatum (strain ATCC BAA-1072 / DSM 3721 / NBRC 107634 / OCM 161 / Z-7303)</name>
    <dbReference type="NCBI Taxonomy" id="644295"/>
    <lineage>
        <taxon>Archaea</taxon>
        <taxon>Methanobacteriati</taxon>
        <taxon>Methanobacteriota</taxon>
        <taxon>Stenosarchaea group</taxon>
        <taxon>Methanomicrobia</taxon>
        <taxon>Methanosarcinales</taxon>
        <taxon>Methanosarcinaceae</taxon>
        <taxon>Methanohalobium</taxon>
    </lineage>
</organism>
<dbReference type="GO" id="GO:0003824">
    <property type="term" value="F:catalytic activity"/>
    <property type="evidence" value="ECO:0007669"/>
    <property type="project" value="InterPro"/>
</dbReference>
<keyword evidence="3" id="KW-0949">S-adenosyl-L-methionine</keyword>
<keyword evidence="4" id="KW-0479">Metal-binding</keyword>
<protein>
    <submittedName>
        <fullName evidence="8">Methanogenesis marker protein 10</fullName>
    </submittedName>
</protein>
<evidence type="ECO:0000256" key="4">
    <source>
        <dbReference type="ARBA" id="ARBA00022723"/>
    </source>
</evidence>
<dbReference type="HOGENOM" id="CLU_668380_0_0_2"/>
<evidence type="ECO:0000256" key="1">
    <source>
        <dbReference type="ARBA" id="ARBA00001966"/>
    </source>
</evidence>
<proteinExistence type="predicted"/>
<evidence type="ECO:0000256" key="5">
    <source>
        <dbReference type="ARBA" id="ARBA00023004"/>
    </source>
</evidence>
<dbReference type="RefSeq" id="WP_013194372.1">
    <property type="nucleotide sequence ID" value="NC_014253.1"/>
</dbReference>
<dbReference type="PANTHER" id="PTHR43787:SF3">
    <property type="entry name" value="ARYLSULFATASE REGULATORY PROTEIN"/>
    <property type="match status" value="1"/>
</dbReference>
<dbReference type="EMBL" id="CP002069">
    <property type="protein sequence ID" value="ADI73804.1"/>
    <property type="molecule type" value="Genomic_DNA"/>
</dbReference>
<name>D7E8Y3_METEZ</name>
<evidence type="ECO:0000313" key="8">
    <source>
        <dbReference type="EMBL" id="ADI73804.1"/>
    </source>
</evidence>
<dbReference type="CDD" id="cd01335">
    <property type="entry name" value="Radical_SAM"/>
    <property type="match status" value="1"/>
</dbReference>
<keyword evidence="5" id="KW-0408">Iron</keyword>
<dbReference type="PANTHER" id="PTHR43787">
    <property type="entry name" value="FEMO COFACTOR BIOSYNTHESIS PROTEIN NIFB-RELATED"/>
    <property type="match status" value="1"/>
</dbReference>
<dbReference type="SUPFAM" id="SSF102114">
    <property type="entry name" value="Radical SAM enzymes"/>
    <property type="match status" value="1"/>
</dbReference>
<dbReference type="InterPro" id="IPR007197">
    <property type="entry name" value="rSAM"/>
</dbReference>